<dbReference type="InterPro" id="IPR000477">
    <property type="entry name" value="RT_dom"/>
</dbReference>
<dbReference type="Pfam" id="PF00078">
    <property type="entry name" value="RVT_1"/>
    <property type="match status" value="1"/>
</dbReference>
<name>A0ABC9Y4R3_GRUJA</name>
<gene>
    <name evidence="2" type="ORF">GRJ2_002919700</name>
</gene>
<evidence type="ECO:0000313" key="2">
    <source>
        <dbReference type="EMBL" id="GAB0204541.1"/>
    </source>
</evidence>
<evidence type="ECO:0000313" key="3">
    <source>
        <dbReference type="Proteomes" id="UP001623348"/>
    </source>
</evidence>
<accession>A0ABC9Y4R3</accession>
<comment type="caution">
    <text evidence="2">The sequence shown here is derived from an EMBL/GenBank/DDBJ whole genome shotgun (WGS) entry which is preliminary data.</text>
</comment>
<dbReference type="PANTHER" id="PTHR33395:SF22">
    <property type="entry name" value="REVERSE TRANSCRIPTASE DOMAIN-CONTAINING PROTEIN"/>
    <property type="match status" value="1"/>
</dbReference>
<keyword evidence="3" id="KW-1185">Reference proteome</keyword>
<organism evidence="2 3">
    <name type="scientific">Grus japonensis</name>
    <name type="common">Japanese crane</name>
    <name type="synonym">Red-crowned crane</name>
    <dbReference type="NCBI Taxonomy" id="30415"/>
    <lineage>
        <taxon>Eukaryota</taxon>
        <taxon>Metazoa</taxon>
        <taxon>Chordata</taxon>
        <taxon>Craniata</taxon>
        <taxon>Vertebrata</taxon>
        <taxon>Euteleostomi</taxon>
        <taxon>Archelosauria</taxon>
        <taxon>Archosauria</taxon>
        <taxon>Dinosauria</taxon>
        <taxon>Saurischia</taxon>
        <taxon>Theropoda</taxon>
        <taxon>Coelurosauria</taxon>
        <taxon>Aves</taxon>
        <taxon>Neognathae</taxon>
        <taxon>Neoaves</taxon>
        <taxon>Gruiformes</taxon>
        <taxon>Gruidae</taxon>
        <taxon>Grus</taxon>
    </lineage>
</organism>
<dbReference type="AlphaFoldDB" id="A0ABC9Y4R3"/>
<dbReference type="PANTHER" id="PTHR33395">
    <property type="entry name" value="TRANSCRIPTASE, PUTATIVE-RELATED-RELATED"/>
    <property type="match status" value="1"/>
</dbReference>
<proteinExistence type="predicted"/>
<evidence type="ECO:0000259" key="1">
    <source>
        <dbReference type="Pfam" id="PF00078"/>
    </source>
</evidence>
<sequence length="225" mass="25683">MRDLVTWDIEKAEVLNDFFASVFTSKGLSHTTQVAEGKGRDWENEELPTVGEDQVQDHLRNLKVHKSMGPDDMHPWVLRELADEVARPLSIIFEKLWQSGEVPTDWKRGNITPIFKKGKKEDLGNYRLVSLISVPGKIVEQTLLETMLRHMENKEVTGDSQHSFTKGKSCLTNLVAFYDEITALVGKGRATDVIYLDLCKALDTVPYNTLVSELERHGLDRWTTW</sequence>
<dbReference type="Proteomes" id="UP001623348">
    <property type="component" value="Unassembled WGS sequence"/>
</dbReference>
<protein>
    <submittedName>
        <fullName evidence="2">Mitochondrial enolase superfamily member 1</fullName>
    </submittedName>
</protein>
<feature type="domain" description="Reverse transcriptase" evidence="1">
    <location>
        <begin position="119"/>
        <end position="221"/>
    </location>
</feature>
<dbReference type="EMBL" id="BAAFJT010000040">
    <property type="protein sequence ID" value="GAB0204541.1"/>
    <property type="molecule type" value="Genomic_DNA"/>
</dbReference>
<reference evidence="2 3" key="1">
    <citation type="submission" date="2024-06" db="EMBL/GenBank/DDBJ databases">
        <title>The draft genome of Grus japonensis, version 3.</title>
        <authorList>
            <person name="Nabeshima K."/>
            <person name="Suzuki S."/>
            <person name="Onuma M."/>
        </authorList>
    </citation>
    <scope>NUCLEOTIDE SEQUENCE [LARGE SCALE GENOMIC DNA]</scope>
    <source>
        <strain evidence="2 3">451A</strain>
    </source>
</reference>